<dbReference type="Pfam" id="PF14325">
    <property type="entry name" value="DUF4383"/>
    <property type="match status" value="1"/>
</dbReference>
<accession>A0ABQ2NAW8</accession>
<comment type="caution">
    <text evidence="2">The sequence shown here is derived from an EMBL/GenBank/DDBJ whole genome shotgun (WGS) entry which is preliminary data.</text>
</comment>
<reference evidence="3" key="1">
    <citation type="journal article" date="2019" name="Int. J. Syst. Evol. Microbiol.">
        <title>The Global Catalogue of Microorganisms (GCM) 10K type strain sequencing project: providing services to taxonomists for standard genome sequencing and annotation.</title>
        <authorList>
            <consortium name="The Broad Institute Genomics Platform"/>
            <consortium name="The Broad Institute Genome Sequencing Center for Infectious Disease"/>
            <person name="Wu L."/>
            <person name="Ma J."/>
        </authorList>
    </citation>
    <scope>NUCLEOTIDE SEQUENCE [LARGE SCALE GENOMIC DNA]</scope>
    <source>
        <strain evidence="3">CGMCC 4.7371</strain>
    </source>
</reference>
<organism evidence="2 3">
    <name type="scientific">Nocardioides phosphati</name>
    <dbReference type="NCBI Taxonomy" id="1867775"/>
    <lineage>
        <taxon>Bacteria</taxon>
        <taxon>Bacillati</taxon>
        <taxon>Actinomycetota</taxon>
        <taxon>Actinomycetes</taxon>
        <taxon>Propionibacteriales</taxon>
        <taxon>Nocardioidaceae</taxon>
        <taxon>Nocardioides</taxon>
    </lineage>
</organism>
<feature type="transmembrane region" description="Helical" evidence="1">
    <location>
        <begin position="52"/>
        <end position="73"/>
    </location>
</feature>
<feature type="transmembrane region" description="Helical" evidence="1">
    <location>
        <begin position="80"/>
        <end position="98"/>
    </location>
</feature>
<evidence type="ECO:0000313" key="2">
    <source>
        <dbReference type="EMBL" id="GGO90935.1"/>
    </source>
</evidence>
<keyword evidence="1" id="KW-0472">Membrane</keyword>
<evidence type="ECO:0000313" key="3">
    <source>
        <dbReference type="Proteomes" id="UP000655410"/>
    </source>
</evidence>
<dbReference type="EMBL" id="BMNI01000005">
    <property type="protein sequence ID" value="GGO90935.1"/>
    <property type="molecule type" value="Genomic_DNA"/>
</dbReference>
<evidence type="ECO:0000256" key="1">
    <source>
        <dbReference type="SAM" id="Phobius"/>
    </source>
</evidence>
<sequence length="145" mass="14897">MKQSHDPLRPAAALVAVVFLLVGVAGFVPGLTSHVGDIQFAGHDSEAKLLGLFEVSVLHNVVHLLFGVVGLALAKTWNGARAFLIGGAVVYAVLTVYGALIDQHGAANFVGLNTADNWLHLVLAAGMAALGVVLGRKPAAAPVYA</sequence>
<gene>
    <name evidence="2" type="ORF">GCM10011584_23880</name>
</gene>
<protein>
    <submittedName>
        <fullName evidence="2">Membrane protein</fullName>
    </submittedName>
</protein>
<keyword evidence="1" id="KW-0812">Transmembrane</keyword>
<dbReference type="Proteomes" id="UP000655410">
    <property type="component" value="Unassembled WGS sequence"/>
</dbReference>
<proteinExistence type="predicted"/>
<feature type="transmembrane region" description="Helical" evidence="1">
    <location>
        <begin position="12"/>
        <end position="32"/>
    </location>
</feature>
<dbReference type="RefSeq" id="WP_188784230.1">
    <property type="nucleotide sequence ID" value="NZ_BMNI01000005.1"/>
</dbReference>
<name>A0ABQ2NAW8_9ACTN</name>
<keyword evidence="3" id="KW-1185">Reference proteome</keyword>
<keyword evidence="1" id="KW-1133">Transmembrane helix</keyword>
<feature type="transmembrane region" description="Helical" evidence="1">
    <location>
        <begin position="118"/>
        <end position="135"/>
    </location>
</feature>